<accession>A0A4Q6XNJ6</accession>
<comment type="caution">
    <text evidence="1">The sequence shown here is derived from an EMBL/GenBank/DDBJ whole genome shotgun (WGS) entry which is preliminary data.</text>
</comment>
<dbReference type="OrthoDB" id="791936at2"/>
<dbReference type="RefSeq" id="WP_130139969.1">
    <property type="nucleotide sequence ID" value="NZ_SGIT01000001.1"/>
</dbReference>
<reference evidence="1 2" key="1">
    <citation type="submission" date="2019-02" db="EMBL/GenBank/DDBJ databases">
        <authorList>
            <person name="Li Y."/>
        </authorList>
    </citation>
    <scope>NUCLEOTIDE SEQUENCE [LARGE SCALE GENOMIC DNA]</scope>
    <source>
        <strain evidence="1 2">30C10-4-7</strain>
    </source>
</reference>
<dbReference type="AlphaFoldDB" id="A0A4Q6XNJ6"/>
<name>A0A4Q6XNJ6_9SPHI</name>
<proteinExistence type="predicted"/>
<evidence type="ECO:0000313" key="2">
    <source>
        <dbReference type="Proteomes" id="UP000292855"/>
    </source>
</evidence>
<sequence length="777" mass="90411">MNNYYLYDVYYKEGKKQTSATVVFCPGYTIDSIQLQQELKTFYSNHFQTDKTVIIAGKYLKDFVQTIANTKKEIFKYVPKIEETSFYDNLHVLTFDIEGNIQEESHEDFKKFKGIEVFKTYFLNQGLTKIFVERGGLVESTGSHHHFMFPSGRKHSDKFLRVANILLYSSEIYFIAFSILKHFRTDFHKEIYCDTSAINSVAIALNDLLNKFIPDSIKSYPVNSFRSYEGLYSGKIKIKSTSFILISASTSGNILEYIIHKNPELKKENIIILFYLDNTKPSKIALEQVICNLTKDDKNPIGIERFDTYESHQKCELCSKGSYPIEISGDVFLLEKPKINGIKIDANDMDVQTSSAFINQFMSLKRQSSVIKTNYKETGDGSAKKYDVYIDYSYIIDNISSDKRFNKHKEKLESYIHQYVPSNLKYILYLNDAGSKKLALYIHNKIKGNYCHEQTPEIISQNQFQEISKDKIGSILIVGSCITNGKNLLYLSRALRDYKLRIVYFVGIIRPNNDKSYKFLKTNLKYGKYGPENSTFVEVEKIFCPHLNGDNSWQIEVEFLKKHLSITDDQRIIKFLKDRIRSIEDCYSNEVRGMHSNLFLPRIEKGKPKKDLRIRRNSAFFNREDYADHVSQSDVYFNIAYVLNKLRNSDDNLHTLKQSGFVRNVISPDNLNRFNDGIIQASILRAAQPEELNYQVDDEFSKQLKDILLTIFKYRDQEQGEALLEFLYALSIKKIILKHSHLMQLIKIFEDETNYIIKFYVDIIQSDVLGEYIGDDE</sequence>
<organism evidence="1 2">
    <name type="scientific">Sphingobacterium corticibacterium</name>
    <dbReference type="NCBI Taxonomy" id="2484746"/>
    <lineage>
        <taxon>Bacteria</taxon>
        <taxon>Pseudomonadati</taxon>
        <taxon>Bacteroidota</taxon>
        <taxon>Sphingobacteriia</taxon>
        <taxon>Sphingobacteriales</taxon>
        <taxon>Sphingobacteriaceae</taxon>
        <taxon>Sphingobacterium</taxon>
    </lineage>
</organism>
<protein>
    <submittedName>
        <fullName evidence="1">Uncharacterized protein</fullName>
    </submittedName>
</protein>
<dbReference type="EMBL" id="SGIT01000001">
    <property type="protein sequence ID" value="RZF61740.1"/>
    <property type="molecule type" value="Genomic_DNA"/>
</dbReference>
<evidence type="ECO:0000313" key="1">
    <source>
        <dbReference type="EMBL" id="RZF61740.1"/>
    </source>
</evidence>
<gene>
    <name evidence="1" type="ORF">EWE74_02560</name>
</gene>
<keyword evidence="2" id="KW-1185">Reference proteome</keyword>
<dbReference type="Proteomes" id="UP000292855">
    <property type="component" value="Unassembled WGS sequence"/>
</dbReference>